<evidence type="ECO:0000313" key="1">
    <source>
        <dbReference type="EMBL" id="RGE74253.1"/>
    </source>
</evidence>
<dbReference type="EMBL" id="QVLU01000002">
    <property type="protein sequence ID" value="RGE74253.1"/>
    <property type="molecule type" value="Genomic_DNA"/>
</dbReference>
<name>A0A3E3J4M2_9FIRM</name>
<dbReference type="InterPro" id="IPR024265">
    <property type="entry name" value="DUF3788"/>
</dbReference>
<sequence length="34" mass="3884">MPPKNGGRWLMIEVTDGSILEDVKKLIDVRMGRK</sequence>
<gene>
    <name evidence="1" type="ORF">DWY69_03770</name>
</gene>
<accession>A0A3E3J4M2</accession>
<evidence type="ECO:0000313" key="2">
    <source>
        <dbReference type="Proteomes" id="UP000261166"/>
    </source>
</evidence>
<dbReference type="OrthoDB" id="9090890at2"/>
<dbReference type="Proteomes" id="UP000261166">
    <property type="component" value="Unassembled WGS sequence"/>
</dbReference>
<dbReference type="Pfam" id="PF12663">
    <property type="entry name" value="DUF3788"/>
    <property type="match status" value="1"/>
</dbReference>
<proteinExistence type="predicted"/>
<reference evidence="1 2" key="1">
    <citation type="submission" date="2018-08" db="EMBL/GenBank/DDBJ databases">
        <title>A genome reference for cultivated species of the human gut microbiota.</title>
        <authorList>
            <person name="Zou Y."/>
            <person name="Xue W."/>
            <person name="Luo G."/>
        </authorList>
    </citation>
    <scope>NUCLEOTIDE SEQUENCE [LARGE SCALE GENOMIC DNA]</scope>
    <source>
        <strain evidence="1 2">AF26-4BH</strain>
    </source>
</reference>
<comment type="caution">
    <text evidence="1">The sequence shown here is derived from an EMBL/GenBank/DDBJ whole genome shotgun (WGS) entry which is preliminary data.</text>
</comment>
<protein>
    <submittedName>
        <fullName evidence="1">DUF3788 family protein</fullName>
    </submittedName>
</protein>
<dbReference type="RefSeq" id="WP_117530577.1">
    <property type="nucleotide sequence ID" value="NZ_JBKVAZ010000002.1"/>
</dbReference>
<dbReference type="AlphaFoldDB" id="A0A3E3J4M2"/>
<organism evidence="1 2">
    <name type="scientific">Eisenbergiella massiliensis</name>
    <dbReference type="NCBI Taxonomy" id="1720294"/>
    <lineage>
        <taxon>Bacteria</taxon>
        <taxon>Bacillati</taxon>
        <taxon>Bacillota</taxon>
        <taxon>Clostridia</taxon>
        <taxon>Lachnospirales</taxon>
        <taxon>Lachnospiraceae</taxon>
        <taxon>Eisenbergiella</taxon>
    </lineage>
</organism>